<reference evidence="5 6" key="1">
    <citation type="submission" date="2017-09" db="EMBL/GenBank/DDBJ databases">
        <authorList>
            <person name="Ehlers B."/>
            <person name="Leendertz F.H."/>
        </authorList>
    </citation>
    <scope>NUCLEOTIDE SEQUENCE [LARGE SCALE GENOMIC DNA]</scope>
    <source>
        <strain evidence="5 6">CGMCC 4.7095</strain>
    </source>
</reference>
<comment type="similarity">
    <text evidence="1">Belongs to the peptidase S33 family.</text>
</comment>
<dbReference type="AlphaFoldDB" id="A0A286E143"/>
<evidence type="ECO:0000256" key="2">
    <source>
        <dbReference type="ARBA" id="ARBA00022729"/>
    </source>
</evidence>
<keyword evidence="6" id="KW-1185">Reference proteome</keyword>
<dbReference type="PANTHER" id="PTHR43248">
    <property type="entry name" value="2-SUCCINYL-6-HYDROXY-2,4-CYCLOHEXADIENE-1-CARBOXYLATE SYNTHASE"/>
    <property type="match status" value="1"/>
</dbReference>
<accession>A0A286E143</accession>
<evidence type="ECO:0000256" key="1">
    <source>
        <dbReference type="ARBA" id="ARBA00010088"/>
    </source>
</evidence>
<dbReference type="SUPFAM" id="SSF53474">
    <property type="entry name" value="alpha/beta-Hydrolases"/>
    <property type="match status" value="1"/>
</dbReference>
<dbReference type="GO" id="GO:0016787">
    <property type="term" value="F:hydrolase activity"/>
    <property type="evidence" value="ECO:0007669"/>
    <property type="project" value="UniProtKB-KW"/>
</dbReference>
<dbReference type="InterPro" id="IPR051601">
    <property type="entry name" value="Serine_prot/Carboxylest_S33"/>
</dbReference>
<dbReference type="Gene3D" id="3.40.50.1820">
    <property type="entry name" value="alpha/beta hydrolase"/>
    <property type="match status" value="1"/>
</dbReference>
<dbReference type="Proteomes" id="UP000219072">
    <property type="component" value="Unassembled WGS sequence"/>
</dbReference>
<feature type="domain" description="AB hydrolase-1" evidence="4">
    <location>
        <begin position="126"/>
        <end position="512"/>
    </location>
</feature>
<gene>
    <name evidence="5" type="ORF">SAMN06297387_11869</name>
</gene>
<name>A0A286E143_9ACTN</name>
<dbReference type="InterPro" id="IPR000073">
    <property type="entry name" value="AB_hydrolase_1"/>
</dbReference>
<keyword evidence="3 5" id="KW-0378">Hydrolase</keyword>
<evidence type="ECO:0000313" key="5">
    <source>
        <dbReference type="EMBL" id="SOD64618.1"/>
    </source>
</evidence>
<sequence>MPRGPSVGGHHDPSHPSLRRTPCFVRVRDGVIAAATLLLAGACATTDQDAPPGESPPDLSEFHEQSVAFEPCAPYATTAADEELFADERLECARVRVPWDYDDPEGASGEIALLRIPASGEKIGSLLVNPGGPGGSGMNLVAAMAASNPLWTEGTIGQRFDVVGFDPRGAGASLPRVDCFTDEEQDRGEGFDDGLEVDTVPDAETAAEVARRCAEGAGGDGALAGVSTREIARDMDVLRAALGDEKLTYLGYSYGTELGAVYAEAFPERVRAMVLDGAVDPAKSADELLIAQAAAGQEGFDRLVEECAAEADCPLGTDPARGTEEFQALTRPLREEPAPTADGRGLGYDLAITGTLAGLRSESLRAQLVEALAELAEGRGDGLLALSDLINDRGPDGRYRGTMGAFTAVRCMDWPRRTPEELAERGRLVREAAPMLDDGRPVGERHHVCEAWPAPPTRSGPYVSGDVDLPPTLTVSVTGDVATPHQGGVNLARALGGSLLTVEGAQHGAALTRPHACIDAIVVDYLVGLETPPDGARCAL</sequence>
<dbReference type="InterPro" id="IPR029058">
    <property type="entry name" value="AB_hydrolase_fold"/>
</dbReference>
<evidence type="ECO:0000259" key="4">
    <source>
        <dbReference type="Pfam" id="PF00561"/>
    </source>
</evidence>
<organism evidence="5 6">
    <name type="scientific">Streptomyces zhaozhouensis</name>
    <dbReference type="NCBI Taxonomy" id="1300267"/>
    <lineage>
        <taxon>Bacteria</taxon>
        <taxon>Bacillati</taxon>
        <taxon>Actinomycetota</taxon>
        <taxon>Actinomycetes</taxon>
        <taxon>Kitasatosporales</taxon>
        <taxon>Streptomycetaceae</taxon>
        <taxon>Streptomyces</taxon>
    </lineage>
</organism>
<dbReference type="Pfam" id="PF00561">
    <property type="entry name" value="Abhydrolase_1"/>
    <property type="match status" value="1"/>
</dbReference>
<evidence type="ECO:0000313" key="6">
    <source>
        <dbReference type="Proteomes" id="UP000219072"/>
    </source>
</evidence>
<proteinExistence type="inferred from homology"/>
<dbReference type="EMBL" id="OCNE01000018">
    <property type="protein sequence ID" value="SOD64618.1"/>
    <property type="molecule type" value="Genomic_DNA"/>
</dbReference>
<evidence type="ECO:0000256" key="3">
    <source>
        <dbReference type="ARBA" id="ARBA00022801"/>
    </source>
</evidence>
<keyword evidence="2" id="KW-0732">Signal</keyword>
<dbReference type="PANTHER" id="PTHR43248:SF29">
    <property type="entry name" value="TRIPEPTIDYL AMINOPEPTIDASE"/>
    <property type="match status" value="1"/>
</dbReference>
<protein>
    <submittedName>
        <fullName evidence="5">Alpha/beta hydrolase fold</fullName>
    </submittedName>
</protein>